<feature type="region of interest" description="Disordered" evidence="4">
    <location>
        <begin position="1"/>
        <end position="102"/>
    </location>
</feature>
<evidence type="ECO:0000313" key="6">
    <source>
        <dbReference type="Proteomes" id="UP000800041"/>
    </source>
</evidence>
<feature type="region of interest" description="Disordered" evidence="4">
    <location>
        <begin position="220"/>
        <end position="263"/>
    </location>
</feature>
<evidence type="ECO:0000256" key="2">
    <source>
        <dbReference type="ARBA" id="ARBA00007643"/>
    </source>
</evidence>
<feature type="region of interest" description="Disordered" evidence="4">
    <location>
        <begin position="151"/>
        <end position="199"/>
    </location>
</feature>
<protein>
    <recommendedName>
        <fullName evidence="7">Hepatocellular carcinoma-associated antigen 59-domain-containing protein</fullName>
    </recommendedName>
</protein>
<dbReference type="OrthoDB" id="5627at2759"/>
<dbReference type="EMBL" id="ML977160">
    <property type="protein sequence ID" value="KAF1985875.1"/>
    <property type="molecule type" value="Genomic_DNA"/>
</dbReference>
<dbReference type="GO" id="GO:0000398">
    <property type="term" value="P:mRNA splicing, via spliceosome"/>
    <property type="evidence" value="ECO:0007669"/>
    <property type="project" value="TreeGrafter"/>
</dbReference>
<dbReference type="PANTHER" id="PTHR13486:SF2">
    <property type="entry name" value="SPLICING FACTOR C9ORF78"/>
    <property type="match status" value="1"/>
</dbReference>
<evidence type="ECO:0000256" key="3">
    <source>
        <dbReference type="ARBA" id="ARBA00023242"/>
    </source>
</evidence>
<feature type="compositionally biased region" description="Low complexity" evidence="4">
    <location>
        <begin position="280"/>
        <end position="290"/>
    </location>
</feature>
<feature type="compositionally biased region" description="Basic and acidic residues" evidence="4">
    <location>
        <begin position="47"/>
        <end position="58"/>
    </location>
</feature>
<evidence type="ECO:0000256" key="4">
    <source>
        <dbReference type="SAM" id="MobiDB-lite"/>
    </source>
</evidence>
<evidence type="ECO:0000256" key="1">
    <source>
        <dbReference type="ARBA" id="ARBA00004123"/>
    </source>
</evidence>
<dbReference type="AlphaFoldDB" id="A0A6G1GY66"/>
<feature type="compositionally biased region" description="Basic residues" evidence="4">
    <location>
        <begin position="9"/>
        <end position="18"/>
    </location>
</feature>
<dbReference type="Proteomes" id="UP000800041">
    <property type="component" value="Unassembled WGS sequence"/>
</dbReference>
<feature type="compositionally biased region" description="Low complexity" evidence="4">
    <location>
        <begin position="162"/>
        <end position="176"/>
    </location>
</feature>
<name>A0A6G1GY66_9PEZI</name>
<feature type="compositionally biased region" description="Basic and acidic residues" evidence="4">
    <location>
        <begin position="345"/>
        <end position="356"/>
    </location>
</feature>
<feature type="region of interest" description="Disordered" evidence="4">
    <location>
        <begin position="280"/>
        <end position="356"/>
    </location>
</feature>
<feature type="compositionally biased region" description="Basic and acidic residues" evidence="4">
    <location>
        <begin position="293"/>
        <end position="306"/>
    </location>
</feature>
<reference evidence="5" key="1">
    <citation type="journal article" date="2020" name="Stud. Mycol.">
        <title>101 Dothideomycetes genomes: a test case for predicting lifestyles and emergence of pathogens.</title>
        <authorList>
            <person name="Haridas S."/>
            <person name="Albert R."/>
            <person name="Binder M."/>
            <person name="Bloem J."/>
            <person name="Labutti K."/>
            <person name="Salamov A."/>
            <person name="Andreopoulos B."/>
            <person name="Baker S."/>
            <person name="Barry K."/>
            <person name="Bills G."/>
            <person name="Bluhm B."/>
            <person name="Cannon C."/>
            <person name="Castanera R."/>
            <person name="Culley D."/>
            <person name="Daum C."/>
            <person name="Ezra D."/>
            <person name="Gonzalez J."/>
            <person name="Henrissat B."/>
            <person name="Kuo A."/>
            <person name="Liang C."/>
            <person name="Lipzen A."/>
            <person name="Lutzoni F."/>
            <person name="Magnuson J."/>
            <person name="Mondo S."/>
            <person name="Nolan M."/>
            <person name="Ohm R."/>
            <person name="Pangilinan J."/>
            <person name="Park H.-J."/>
            <person name="Ramirez L."/>
            <person name="Alfaro M."/>
            <person name="Sun H."/>
            <person name="Tritt A."/>
            <person name="Yoshinaga Y."/>
            <person name="Zwiers L.-H."/>
            <person name="Turgeon B."/>
            <person name="Goodwin S."/>
            <person name="Spatafora J."/>
            <person name="Crous P."/>
            <person name="Grigoriev I."/>
        </authorList>
    </citation>
    <scope>NUCLEOTIDE SEQUENCE</scope>
    <source>
        <strain evidence="5">CBS 113979</strain>
    </source>
</reference>
<gene>
    <name evidence="5" type="ORF">K402DRAFT_413122</name>
</gene>
<dbReference type="Pfam" id="PF07052">
    <property type="entry name" value="Hep_59"/>
    <property type="match status" value="1"/>
</dbReference>
<proteinExistence type="inferred from homology"/>
<dbReference type="InterPro" id="IPR010756">
    <property type="entry name" value="Tls1-like"/>
</dbReference>
<keyword evidence="6" id="KW-1185">Reference proteome</keyword>
<dbReference type="GO" id="GO:0005681">
    <property type="term" value="C:spliceosomal complex"/>
    <property type="evidence" value="ECO:0007669"/>
    <property type="project" value="TreeGrafter"/>
</dbReference>
<evidence type="ECO:0000313" key="5">
    <source>
        <dbReference type="EMBL" id="KAF1985875.1"/>
    </source>
</evidence>
<feature type="compositionally biased region" description="Polar residues" evidence="4">
    <location>
        <begin position="31"/>
        <end position="41"/>
    </location>
</feature>
<dbReference type="PANTHER" id="PTHR13486">
    <property type="entry name" value="TELOMERE LENGTH AND SILENCING PROTEIN 1 TLS1 FAMILY MEMBER"/>
    <property type="match status" value="1"/>
</dbReference>
<sequence length="356" mass="39163">MPDAPIFRPSKRRKVYRKRRDEDDSDAEGTTAANSTLTARATGSPLPKEDTPASHSADEGSPGLSVAEIVRRRKKARSKRPGIVFTNAPHARQAVEPEPNEVAKVADEAELEHQAILERANSRFMPQTGKVKEVMDKHMMEYIDAKMAELRNESASETNPTSSAGQAGSASSIANSPSGPNKPNEEEERQSVGAGKLMEVDLGPEAALRNRMRTEAAVRKLHGLEEEVVEEEVKRKGKPRLGRDGKPWRGKKRRTSADIARDKLVEDILKESTLDIYEASSRAQASADDQVPADDRIAEQFQKEFLESLNAGRRRPPAPPPSKGAKPDEKPKGPKLGGSRSARAAMRERDEKSKKK</sequence>
<keyword evidence="3" id="KW-0539">Nucleus</keyword>
<organism evidence="5 6">
    <name type="scientific">Aulographum hederae CBS 113979</name>
    <dbReference type="NCBI Taxonomy" id="1176131"/>
    <lineage>
        <taxon>Eukaryota</taxon>
        <taxon>Fungi</taxon>
        <taxon>Dikarya</taxon>
        <taxon>Ascomycota</taxon>
        <taxon>Pezizomycotina</taxon>
        <taxon>Dothideomycetes</taxon>
        <taxon>Pleosporomycetidae</taxon>
        <taxon>Aulographales</taxon>
        <taxon>Aulographaceae</taxon>
    </lineage>
</organism>
<accession>A0A6G1GY66</accession>
<evidence type="ECO:0008006" key="7">
    <source>
        <dbReference type="Google" id="ProtNLM"/>
    </source>
</evidence>
<comment type="similarity">
    <text evidence="2">Belongs to the TLS1 family.</text>
</comment>
<comment type="subcellular location">
    <subcellularLocation>
        <location evidence="1">Nucleus</location>
    </subcellularLocation>
</comment>
<feature type="compositionally biased region" description="Basic residues" evidence="4">
    <location>
        <begin position="71"/>
        <end position="80"/>
    </location>
</feature>